<name>A9ENN8_SORC5</name>
<keyword evidence="4" id="KW-1185">Reference proteome</keyword>
<dbReference type="OrthoDB" id="5521444at2"/>
<reference evidence="3 4" key="1">
    <citation type="journal article" date="2007" name="Nat. Biotechnol.">
        <title>Complete genome sequence of the myxobacterium Sorangium cellulosum.</title>
        <authorList>
            <person name="Schneiker S."/>
            <person name="Perlova O."/>
            <person name="Kaiser O."/>
            <person name="Gerth K."/>
            <person name="Alici A."/>
            <person name="Altmeyer M.O."/>
            <person name="Bartels D."/>
            <person name="Bekel T."/>
            <person name="Beyer S."/>
            <person name="Bode E."/>
            <person name="Bode H.B."/>
            <person name="Bolten C.J."/>
            <person name="Choudhuri J.V."/>
            <person name="Doss S."/>
            <person name="Elnakady Y.A."/>
            <person name="Frank B."/>
            <person name="Gaigalat L."/>
            <person name="Goesmann A."/>
            <person name="Groeger C."/>
            <person name="Gross F."/>
            <person name="Jelsbak L."/>
            <person name="Jelsbak L."/>
            <person name="Kalinowski J."/>
            <person name="Kegler C."/>
            <person name="Knauber T."/>
            <person name="Konietzny S."/>
            <person name="Kopp M."/>
            <person name="Krause L."/>
            <person name="Krug D."/>
            <person name="Linke B."/>
            <person name="Mahmud T."/>
            <person name="Martinez-Arias R."/>
            <person name="McHardy A.C."/>
            <person name="Merai M."/>
            <person name="Meyer F."/>
            <person name="Mormann S."/>
            <person name="Munoz-Dorado J."/>
            <person name="Perez J."/>
            <person name="Pradella S."/>
            <person name="Rachid S."/>
            <person name="Raddatz G."/>
            <person name="Rosenau F."/>
            <person name="Rueckert C."/>
            <person name="Sasse F."/>
            <person name="Scharfe M."/>
            <person name="Schuster S.C."/>
            <person name="Suen G."/>
            <person name="Treuner-Lange A."/>
            <person name="Velicer G.J."/>
            <person name="Vorholter F.-J."/>
            <person name="Weissman K.J."/>
            <person name="Welch R.D."/>
            <person name="Wenzel S.C."/>
            <person name="Whitworth D.E."/>
            <person name="Wilhelm S."/>
            <person name="Wittmann C."/>
            <person name="Bloecker H."/>
            <person name="Puehler A."/>
            <person name="Mueller R."/>
        </authorList>
    </citation>
    <scope>NUCLEOTIDE SEQUENCE [LARGE SCALE GENOMIC DNA]</scope>
    <source>
        <strain evidence="4">So ce56</strain>
    </source>
</reference>
<dbReference type="Proteomes" id="UP000002139">
    <property type="component" value="Chromosome"/>
</dbReference>
<evidence type="ECO:0000256" key="2">
    <source>
        <dbReference type="SAM" id="SignalP"/>
    </source>
</evidence>
<feature type="chain" id="PRO_5002735428" description="Secreted protein" evidence="2">
    <location>
        <begin position="18"/>
        <end position="185"/>
    </location>
</feature>
<dbReference type="BioCyc" id="SCEL448385:SCE_RS03795-MONOMER"/>
<gene>
    <name evidence="3" type="ordered locus">sce0724</name>
</gene>
<sequence length="185" mass="17895">MRHILFLSLFTAALATACGSSTTDPEPTGSGGSSASSTSESSASASSTTASSATGATCAPGETMSCTCHAIGAPGVATCLADGSGYGPCMEQNGGACRCPLGRGDGCCPGDGICCACVQGCDPNTDPLQDPETDALIACVCAAGVCADECERECAGQGIAADCRACVQQAGADACKAEYEACGGT</sequence>
<protein>
    <recommendedName>
        <fullName evidence="5">Secreted protein</fullName>
    </recommendedName>
</protein>
<dbReference type="RefSeq" id="WP_012233359.1">
    <property type="nucleotide sequence ID" value="NC_010162.1"/>
</dbReference>
<dbReference type="PROSITE" id="PS51257">
    <property type="entry name" value="PROKAR_LIPOPROTEIN"/>
    <property type="match status" value="1"/>
</dbReference>
<dbReference type="EMBL" id="AM746676">
    <property type="protein sequence ID" value="CAN90881.1"/>
    <property type="molecule type" value="Genomic_DNA"/>
</dbReference>
<evidence type="ECO:0000256" key="1">
    <source>
        <dbReference type="SAM" id="MobiDB-lite"/>
    </source>
</evidence>
<feature type="region of interest" description="Disordered" evidence="1">
    <location>
        <begin position="21"/>
        <end position="52"/>
    </location>
</feature>
<organism evidence="3 4">
    <name type="scientific">Sorangium cellulosum (strain So ce56)</name>
    <name type="common">Polyangium cellulosum (strain So ce56)</name>
    <dbReference type="NCBI Taxonomy" id="448385"/>
    <lineage>
        <taxon>Bacteria</taxon>
        <taxon>Pseudomonadati</taxon>
        <taxon>Myxococcota</taxon>
        <taxon>Polyangia</taxon>
        <taxon>Polyangiales</taxon>
        <taxon>Polyangiaceae</taxon>
        <taxon>Sorangium</taxon>
    </lineage>
</organism>
<dbReference type="KEGG" id="scl:sce0724"/>
<feature type="compositionally biased region" description="Low complexity" evidence="1">
    <location>
        <begin position="33"/>
        <end position="52"/>
    </location>
</feature>
<dbReference type="AlphaFoldDB" id="A9ENN8"/>
<accession>A9ENN8</accession>
<proteinExistence type="predicted"/>
<feature type="signal peptide" evidence="2">
    <location>
        <begin position="1"/>
        <end position="17"/>
    </location>
</feature>
<keyword evidence="2" id="KW-0732">Signal</keyword>
<evidence type="ECO:0008006" key="5">
    <source>
        <dbReference type="Google" id="ProtNLM"/>
    </source>
</evidence>
<evidence type="ECO:0000313" key="4">
    <source>
        <dbReference type="Proteomes" id="UP000002139"/>
    </source>
</evidence>
<dbReference type="HOGENOM" id="CLU_1266210_0_0_7"/>
<evidence type="ECO:0000313" key="3">
    <source>
        <dbReference type="EMBL" id="CAN90881.1"/>
    </source>
</evidence>